<protein>
    <submittedName>
        <fullName evidence="1">Uncharacterized protein</fullName>
    </submittedName>
</protein>
<name>A0A433QT92_9FUNG</name>
<evidence type="ECO:0000313" key="2">
    <source>
        <dbReference type="Proteomes" id="UP000274822"/>
    </source>
</evidence>
<reference evidence="1 2" key="1">
    <citation type="journal article" date="2018" name="New Phytol.">
        <title>Phylogenomics of Endogonaceae and evolution of mycorrhizas within Mucoromycota.</title>
        <authorList>
            <person name="Chang Y."/>
            <person name="Desiro A."/>
            <person name="Na H."/>
            <person name="Sandor L."/>
            <person name="Lipzen A."/>
            <person name="Clum A."/>
            <person name="Barry K."/>
            <person name="Grigoriev I.V."/>
            <person name="Martin F.M."/>
            <person name="Stajich J.E."/>
            <person name="Smith M.E."/>
            <person name="Bonito G."/>
            <person name="Spatafora J.W."/>
        </authorList>
    </citation>
    <scope>NUCLEOTIDE SEQUENCE [LARGE SCALE GENOMIC DNA]</scope>
    <source>
        <strain evidence="1 2">AD002</strain>
    </source>
</reference>
<keyword evidence="2" id="KW-1185">Reference proteome</keyword>
<sequence length="156" mass="17478">MGVHYRLPLHIGVNVSVERVNAFLVLCEAPGYNFKINADGNVFIFDVAYAEHEVVVSLIQDCFKVANDGVVRNPLTCVCGQPWLTFDLYVVFKLFLYPSLSSSCGGIVIAPNIAVSPDIAHYTLSWTSPQQHRGTLNFCSVLTPFYFESDFQYQFL</sequence>
<gene>
    <name evidence="1" type="ORF">BC938DRAFT_473607</name>
</gene>
<dbReference type="AlphaFoldDB" id="A0A433QT92"/>
<comment type="caution">
    <text evidence="1">The sequence shown here is derived from an EMBL/GenBank/DDBJ whole genome shotgun (WGS) entry which is preliminary data.</text>
</comment>
<organism evidence="1 2">
    <name type="scientific">Jimgerdemannia flammicorona</name>
    <dbReference type="NCBI Taxonomy" id="994334"/>
    <lineage>
        <taxon>Eukaryota</taxon>
        <taxon>Fungi</taxon>
        <taxon>Fungi incertae sedis</taxon>
        <taxon>Mucoromycota</taxon>
        <taxon>Mucoromycotina</taxon>
        <taxon>Endogonomycetes</taxon>
        <taxon>Endogonales</taxon>
        <taxon>Endogonaceae</taxon>
        <taxon>Jimgerdemannia</taxon>
    </lineage>
</organism>
<proteinExistence type="predicted"/>
<accession>A0A433QT92</accession>
<evidence type="ECO:0000313" key="1">
    <source>
        <dbReference type="EMBL" id="RUS32985.1"/>
    </source>
</evidence>
<dbReference type="EMBL" id="RBNJ01001609">
    <property type="protein sequence ID" value="RUS32985.1"/>
    <property type="molecule type" value="Genomic_DNA"/>
</dbReference>
<dbReference type="Proteomes" id="UP000274822">
    <property type="component" value="Unassembled WGS sequence"/>
</dbReference>